<name>A0A0B7C5H7_9EUPU</name>
<evidence type="ECO:0000256" key="1">
    <source>
        <dbReference type="SAM" id="MobiDB-lite"/>
    </source>
</evidence>
<dbReference type="PANTHER" id="PTHR19336">
    <property type="entry name" value="UNCHARACTERIZED DUF1167"/>
    <property type="match status" value="1"/>
</dbReference>
<feature type="non-terminal residue" evidence="2">
    <location>
        <position position="1"/>
    </location>
</feature>
<dbReference type="PANTHER" id="PTHR19336:SF9">
    <property type="entry name" value="SPINDLE POLE BODY PROTEIN PPC89"/>
    <property type="match status" value="1"/>
</dbReference>
<feature type="region of interest" description="Disordered" evidence="1">
    <location>
        <begin position="1"/>
        <end position="54"/>
    </location>
</feature>
<feature type="compositionally biased region" description="Basic residues" evidence="1">
    <location>
        <begin position="24"/>
        <end position="37"/>
    </location>
</feature>
<feature type="non-terminal residue" evidence="2">
    <location>
        <position position="111"/>
    </location>
</feature>
<dbReference type="InterPro" id="IPR051756">
    <property type="entry name" value="Centrosomal_MT-associated"/>
</dbReference>
<feature type="compositionally biased region" description="Basic and acidic residues" evidence="1">
    <location>
        <begin position="1"/>
        <end position="11"/>
    </location>
</feature>
<dbReference type="EMBL" id="HACG01052864">
    <property type="protein sequence ID" value="CEK99735.1"/>
    <property type="molecule type" value="Transcribed_RNA"/>
</dbReference>
<sequence length="111" mass="12300">RDIINRQESPERATLVRPAPRHVVQTKKLSKKKKKKGAPLSAPATSTHRSEPKRHYRLNLAEIPFVAGKSTGPSHSLGANVQKVLAMMKQHNPTLCSQVQDNEECQSSKSP</sequence>
<organism evidence="2">
    <name type="scientific">Arion vulgaris</name>
    <dbReference type="NCBI Taxonomy" id="1028688"/>
    <lineage>
        <taxon>Eukaryota</taxon>
        <taxon>Metazoa</taxon>
        <taxon>Spiralia</taxon>
        <taxon>Lophotrochozoa</taxon>
        <taxon>Mollusca</taxon>
        <taxon>Gastropoda</taxon>
        <taxon>Heterobranchia</taxon>
        <taxon>Euthyneura</taxon>
        <taxon>Panpulmonata</taxon>
        <taxon>Eupulmonata</taxon>
        <taxon>Stylommatophora</taxon>
        <taxon>Helicina</taxon>
        <taxon>Arionoidea</taxon>
        <taxon>Arionidae</taxon>
        <taxon>Arion</taxon>
    </lineage>
</organism>
<evidence type="ECO:0000313" key="2">
    <source>
        <dbReference type="EMBL" id="CEK99735.1"/>
    </source>
</evidence>
<reference evidence="2" key="1">
    <citation type="submission" date="2014-12" db="EMBL/GenBank/DDBJ databases">
        <title>Insight into the proteome of Arion vulgaris.</title>
        <authorList>
            <person name="Aradska J."/>
            <person name="Bulat T."/>
            <person name="Smidak R."/>
            <person name="Sarate P."/>
            <person name="Gangsoo J."/>
            <person name="Sialana F."/>
            <person name="Bilban M."/>
            <person name="Lubec G."/>
        </authorList>
    </citation>
    <scope>NUCLEOTIDE SEQUENCE</scope>
    <source>
        <tissue evidence="2">Skin</tissue>
    </source>
</reference>
<gene>
    <name evidence="2" type="primary">ORF222011</name>
</gene>
<protein>
    <submittedName>
        <fullName evidence="2">Uncharacterized protein</fullName>
    </submittedName>
</protein>
<dbReference type="GO" id="GO:0008017">
    <property type="term" value="F:microtubule binding"/>
    <property type="evidence" value="ECO:0007669"/>
    <property type="project" value="TreeGrafter"/>
</dbReference>
<proteinExistence type="predicted"/>
<dbReference type="GO" id="GO:0005813">
    <property type="term" value="C:centrosome"/>
    <property type="evidence" value="ECO:0007669"/>
    <property type="project" value="TreeGrafter"/>
</dbReference>
<dbReference type="AlphaFoldDB" id="A0A0B7C5H7"/>
<accession>A0A0B7C5H7</accession>